<dbReference type="Gene3D" id="3.40.710.10">
    <property type="entry name" value="DD-peptidase/beta-lactamase superfamily"/>
    <property type="match status" value="1"/>
</dbReference>
<dbReference type="GO" id="GO:0009252">
    <property type="term" value="P:peptidoglycan biosynthetic process"/>
    <property type="evidence" value="ECO:0007669"/>
    <property type="project" value="UniProtKB-KW"/>
</dbReference>
<protein>
    <submittedName>
        <fullName evidence="12">D-alanyl-D-alanine carboxypeptidase</fullName>
    </submittedName>
</protein>
<keyword evidence="13" id="KW-1185">Reference proteome</keyword>
<dbReference type="InterPro" id="IPR012338">
    <property type="entry name" value="Beta-lactam/transpept-like"/>
</dbReference>
<evidence type="ECO:0000313" key="12">
    <source>
        <dbReference type="EMBL" id="AFC84841.1"/>
    </source>
</evidence>
<evidence type="ECO:0000256" key="6">
    <source>
        <dbReference type="ARBA" id="ARBA00023316"/>
    </source>
</evidence>
<dbReference type="STRING" id="767434.Fraau_0351"/>
<evidence type="ECO:0000256" key="3">
    <source>
        <dbReference type="ARBA" id="ARBA00022801"/>
    </source>
</evidence>
<keyword evidence="6" id="KW-0961">Cell wall biogenesis/degradation</keyword>
<feature type="active site" description="Acyl-ester intermediate" evidence="7">
    <location>
        <position position="62"/>
    </location>
</feature>
<reference evidence="12" key="1">
    <citation type="submission" date="2012-02" db="EMBL/GenBank/DDBJ databases">
        <title>The complete genome of Frateuria aurantia DSM 6220.</title>
        <authorList>
            <consortium name="US DOE Joint Genome Institute (JGI-PGF)"/>
            <person name="Lucas S."/>
            <person name="Copeland A."/>
            <person name="Lapidus A."/>
            <person name="Glavina del Rio T."/>
            <person name="Dalin E."/>
            <person name="Tice H."/>
            <person name="Bruce D."/>
            <person name="Goodwin L."/>
            <person name="Pitluck S."/>
            <person name="Peters L."/>
            <person name="Ovchinnikova G."/>
            <person name="Teshima H."/>
            <person name="Kyrpides N."/>
            <person name="Mavromatis K."/>
            <person name="Ivanova N."/>
            <person name="Brettin T."/>
            <person name="Detter J.C."/>
            <person name="Han C."/>
            <person name="Larimer F."/>
            <person name="Land M."/>
            <person name="Hauser L."/>
            <person name="Markowitz V."/>
            <person name="Cheng J.-F."/>
            <person name="Hugenholtz P."/>
            <person name="Woyke T."/>
            <person name="Wu D."/>
            <person name="Brambilla E."/>
            <person name="Klenk H.-P."/>
            <person name="Eisen J.A."/>
        </authorList>
    </citation>
    <scope>NUCLEOTIDE SEQUENCE</scope>
    <source>
        <strain evidence="12">DSM 6220</strain>
    </source>
</reference>
<evidence type="ECO:0000256" key="9">
    <source>
        <dbReference type="RuleBase" id="RU004016"/>
    </source>
</evidence>
<organism evidence="12 13">
    <name type="scientific">Frateuria aurantia (strain ATCC 33424 / DSM 6220 / KCTC 2777 / LMG 1558 / NBRC 3245 / NCIMB 13370)</name>
    <name type="common">Acetobacter aurantius</name>
    <dbReference type="NCBI Taxonomy" id="767434"/>
    <lineage>
        <taxon>Bacteria</taxon>
        <taxon>Pseudomonadati</taxon>
        <taxon>Pseudomonadota</taxon>
        <taxon>Gammaproteobacteria</taxon>
        <taxon>Lysobacterales</taxon>
        <taxon>Rhodanobacteraceae</taxon>
        <taxon>Frateuria</taxon>
    </lineage>
</organism>
<dbReference type="InterPro" id="IPR018044">
    <property type="entry name" value="Peptidase_S11"/>
</dbReference>
<evidence type="ECO:0000256" key="7">
    <source>
        <dbReference type="PIRSR" id="PIRSR618044-1"/>
    </source>
</evidence>
<dbReference type="GO" id="GO:0009002">
    <property type="term" value="F:serine-type D-Ala-D-Ala carboxypeptidase activity"/>
    <property type="evidence" value="ECO:0007669"/>
    <property type="project" value="InterPro"/>
</dbReference>
<dbReference type="OrthoDB" id="9795979at2"/>
<evidence type="ECO:0000256" key="8">
    <source>
        <dbReference type="PIRSR" id="PIRSR618044-2"/>
    </source>
</evidence>
<dbReference type="Proteomes" id="UP000005234">
    <property type="component" value="Chromosome"/>
</dbReference>
<dbReference type="HOGENOM" id="CLU_027070_1_2_6"/>
<keyword evidence="2 10" id="KW-0732">Signal</keyword>
<dbReference type="PANTHER" id="PTHR21581">
    <property type="entry name" value="D-ALANYL-D-ALANINE CARBOXYPEPTIDASE"/>
    <property type="match status" value="1"/>
</dbReference>
<feature type="chain" id="PRO_5003614183" evidence="10">
    <location>
        <begin position="35"/>
        <end position="400"/>
    </location>
</feature>
<feature type="signal peptide" evidence="10">
    <location>
        <begin position="1"/>
        <end position="34"/>
    </location>
</feature>
<feature type="active site" evidence="7">
    <location>
        <position position="122"/>
    </location>
</feature>
<keyword evidence="12" id="KW-0121">Carboxypeptidase</keyword>
<feature type="binding site" evidence="8">
    <location>
        <position position="224"/>
    </location>
    <ligand>
        <name>substrate</name>
    </ligand>
</feature>
<evidence type="ECO:0000256" key="5">
    <source>
        <dbReference type="ARBA" id="ARBA00022984"/>
    </source>
</evidence>
<dbReference type="PRINTS" id="PR00725">
    <property type="entry name" value="DADACBPTASE1"/>
</dbReference>
<feature type="domain" description="Peptidase S11 D-alanyl-D-alanine carboxypeptidase A N-terminal" evidence="11">
    <location>
        <begin position="32"/>
        <end position="254"/>
    </location>
</feature>
<sequence>MVSRKSEWLPGRVPGFVAALLFSALALCSRNAHAGYAAMVVDATTGQVVSAVNPDEQNYPASLTKMMTLYLAFQALHSGRLQMQQALPVSSWAANKSPTKLGLRRGQTISVHDCILGMITKSANDAATVVAEGLGGTESGFAAMMNAQAQKLGMSRTHFANASGLPNPANVSSARDLMLLSRALYRDFPEQAPLFATREFMFRGQLVRGHNHLMDRYPGMDGLKTGFTDASGFNLASTAVHNGHRLFGVVMGGRTAAVRDQLMARLLDDGFDHRATPEMVVAAASMAPPRSRGRYRHLPMARRMLAALSPIESAQAEALPSRRAMRQHRRMVRARQLASLRSRKAGRARGLPLAQTHAHKAIRAGGLKRSRVTRLARATPKISRRHHSRQRVMLASRRGN</sequence>
<dbReference type="EMBL" id="CP003350">
    <property type="protein sequence ID" value="AFC84841.1"/>
    <property type="molecule type" value="Genomic_DNA"/>
</dbReference>
<evidence type="ECO:0000259" key="11">
    <source>
        <dbReference type="Pfam" id="PF00768"/>
    </source>
</evidence>
<dbReference type="InterPro" id="IPR001967">
    <property type="entry name" value="Peptidase_S11_N"/>
</dbReference>
<evidence type="ECO:0000256" key="2">
    <source>
        <dbReference type="ARBA" id="ARBA00022729"/>
    </source>
</evidence>
<keyword evidence="4" id="KW-0133">Cell shape</keyword>
<dbReference type="eggNOG" id="COG1686">
    <property type="taxonomic scope" value="Bacteria"/>
</dbReference>
<dbReference type="SUPFAM" id="SSF56601">
    <property type="entry name" value="beta-lactamase/transpeptidase-like"/>
    <property type="match status" value="1"/>
</dbReference>
<dbReference type="GO" id="GO:0071555">
    <property type="term" value="P:cell wall organization"/>
    <property type="evidence" value="ECO:0007669"/>
    <property type="project" value="UniProtKB-KW"/>
</dbReference>
<dbReference type="GO" id="GO:0008360">
    <property type="term" value="P:regulation of cell shape"/>
    <property type="evidence" value="ECO:0007669"/>
    <property type="project" value="UniProtKB-KW"/>
</dbReference>
<dbReference type="AlphaFoldDB" id="H8L343"/>
<keyword evidence="3" id="KW-0378">Hydrolase</keyword>
<accession>H8L343</accession>
<keyword evidence="5" id="KW-0573">Peptidoglycan synthesis</keyword>
<evidence type="ECO:0000256" key="4">
    <source>
        <dbReference type="ARBA" id="ARBA00022960"/>
    </source>
</evidence>
<dbReference type="GO" id="GO:0006508">
    <property type="term" value="P:proteolysis"/>
    <property type="evidence" value="ECO:0007669"/>
    <property type="project" value="InterPro"/>
</dbReference>
<gene>
    <name evidence="12" type="ordered locus">Fraau_0351</name>
</gene>
<feature type="active site" description="Proton acceptor" evidence="7">
    <location>
        <position position="65"/>
    </location>
</feature>
<name>H8L343_FRAAD</name>
<proteinExistence type="inferred from homology"/>
<dbReference type="Pfam" id="PF00768">
    <property type="entry name" value="Peptidase_S11"/>
    <property type="match status" value="1"/>
</dbReference>
<evidence type="ECO:0000256" key="1">
    <source>
        <dbReference type="ARBA" id="ARBA00007164"/>
    </source>
</evidence>
<comment type="similarity">
    <text evidence="1 9">Belongs to the peptidase S11 family.</text>
</comment>
<dbReference type="RefSeq" id="WP_014401847.1">
    <property type="nucleotide sequence ID" value="NC_017033.1"/>
</dbReference>
<dbReference type="PANTHER" id="PTHR21581:SF6">
    <property type="entry name" value="TRAFFICKING PROTEIN PARTICLE COMPLEX SUBUNIT 12"/>
    <property type="match status" value="1"/>
</dbReference>
<evidence type="ECO:0000313" key="13">
    <source>
        <dbReference type="Proteomes" id="UP000005234"/>
    </source>
</evidence>
<keyword evidence="12" id="KW-0645">Protease</keyword>
<dbReference type="KEGG" id="fau:Fraau_0351"/>
<evidence type="ECO:0000256" key="10">
    <source>
        <dbReference type="SAM" id="SignalP"/>
    </source>
</evidence>